<dbReference type="EMBL" id="CP041764">
    <property type="protein sequence ID" value="QHA88014.1"/>
    <property type="molecule type" value="Genomic_DNA"/>
</dbReference>
<sequence>MRNYKRILMRLTMKNGLMLDAPVTKEMSSAIGWVLRAVAVCVVLYGVAHLALLTGCSATLVSYRSDSDNACPPMVSVQSLGSSVTVTDGTTCKVVGE</sequence>
<evidence type="ECO:0000313" key="1">
    <source>
        <dbReference type="EMBL" id="QHA88014.1"/>
    </source>
</evidence>
<accession>A0ABX6GNZ8</accession>
<name>A0ABX6GNZ8_9GAMM</name>
<reference evidence="1 2" key="1">
    <citation type="submission" date="2019-07" db="EMBL/GenBank/DDBJ databases">
        <title>Serratia dokdonensis sp. nov., an elicitor of systemic resistance in Nicotiana Tabacum.</title>
        <authorList>
            <person name="Son J.-S."/>
            <person name="Hwang Y.-J."/>
            <person name="Lee S.-Y."/>
            <person name="Ghim S.-Y."/>
        </authorList>
    </citation>
    <scope>NUCLEOTIDE SEQUENCE [LARGE SCALE GENOMIC DNA]</scope>
    <source>
        <strain evidence="1 2">KUDC3025</strain>
    </source>
</reference>
<organism evidence="1 2">
    <name type="scientific">Serratia rhizosphaerae</name>
    <dbReference type="NCBI Taxonomy" id="2597702"/>
    <lineage>
        <taxon>Bacteria</taxon>
        <taxon>Pseudomonadati</taxon>
        <taxon>Pseudomonadota</taxon>
        <taxon>Gammaproteobacteria</taxon>
        <taxon>Enterobacterales</taxon>
        <taxon>Yersiniaceae</taxon>
        <taxon>Serratia</taxon>
    </lineage>
</organism>
<protein>
    <recommendedName>
        <fullName evidence="3">Lipoprotein</fullName>
    </recommendedName>
</protein>
<keyword evidence="2" id="KW-1185">Reference proteome</keyword>
<dbReference type="Proteomes" id="UP000430368">
    <property type="component" value="Chromosome"/>
</dbReference>
<evidence type="ECO:0000313" key="2">
    <source>
        <dbReference type="Proteomes" id="UP000430368"/>
    </source>
</evidence>
<proteinExistence type="predicted"/>
<evidence type="ECO:0008006" key="3">
    <source>
        <dbReference type="Google" id="ProtNLM"/>
    </source>
</evidence>
<gene>
    <name evidence="1" type="ORF">FO014_14185</name>
</gene>